<keyword evidence="3" id="KW-1185">Reference proteome</keyword>
<reference evidence="2 3" key="1">
    <citation type="submission" date="2023-03" db="EMBL/GenBank/DDBJ databases">
        <title>Novosphingobium cyanobacteriorum sp. nov., isolated from a eutrophic reservoir during the Microcystis bloom period.</title>
        <authorList>
            <person name="Kang M."/>
            <person name="Le V."/>
            <person name="Ko S.-R."/>
            <person name="Lee S.-A."/>
            <person name="Ahn C.-Y."/>
        </authorList>
    </citation>
    <scope>NUCLEOTIDE SEQUENCE [LARGE SCALE GENOMIC DNA]</scope>
    <source>
        <strain evidence="2 3">HBC54</strain>
    </source>
</reference>
<name>A0ABT6CQ92_9SPHN</name>
<dbReference type="EMBL" id="JAROCY010000047">
    <property type="protein sequence ID" value="MDF8335828.1"/>
    <property type="molecule type" value="Genomic_DNA"/>
</dbReference>
<evidence type="ECO:0000313" key="3">
    <source>
        <dbReference type="Proteomes" id="UP001222770"/>
    </source>
</evidence>
<protein>
    <recommendedName>
        <fullName evidence="4">NTF2 fold immunity protein domain-containing protein</fullName>
    </recommendedName>
</protein>
<evidence type="ECO:0000256" key="1">
    <source>
        <dbReference type="SAM" id="MobiDB-lite"/>
    </source>
</evidence>
<evidence type="ECO:0000313" key="2">
    <source>
        <dbReference type="EMBL" id="MDF8335828.1"/>
    </source>
</evidence>
<proteinExistence type="predicted"/>
<organism evidence="2 3">
    <name type="scientific">Novosphingobium cyanobacteriorum</name>
    <dbReference type="NCBI Taxonomy" id="3024215"/>
    <lineage>
        <taxon>Bacteria</taxon>
        <taxon>Pseudomonadati</taxon>
        <taxon>Pseudomonadota</taxon>
        <taxon>Alphaproteobacteria</taxon>
        <taxon>Sphingomonadales</taxon>
        <taxon>Sphingomonadaceae</taxon>
        <taxon>Novosphingobium</taxon>
    </lineage>
</organism>
<dbReference type="RefSeq" id="WP_144423760.1">
    <property type="nucleotide sequence ID" value="NZ_JAROCY010000047.1"/>
</dbReference>
<dbReference type="Proteomes" id="UP001222770">
    <property type="component" value="Unassembled WGS sequence"/>
</dbReference>
<sequence>MPASTQQHPCLLVLNGHAAARAELRAAVAENRPAKLASQFLGALGEIYAAHELKATHASHIFDEYDLVWNQVSVEVKTTAKSKIGNVNLAGKECKQVCFVRFEQRGEELWLVEIVTRPRGKPKSGPSKTPPKSHPLKPKDGYRVIW</sequence>
<gene>
    <name evidence="2" type="ORF">POM99_21725</name>
</gene>
<evidence type="ECO:0008006" key="4">
    <source>
        <dbReference type="Google" id="ProtNLM"/>
    </source>
</evidence>
<feature type="compositionally biased region" description="Basic and acidic residues" evidence="1">
    <location>
        <begin position="137"/>
        <end position="146"/>
    </location>
</feature>
<feature type="region of interest" description="Disordered" evidence="1">
    <location>
        <begin position="118"/>
        <end position="146"/>
    </location>
</feature>
<comment type="caution">
    <text evidence="2">The sequence shown here is derived from an EMBL/GenBank/DDBJ whole genome shotgun (WGS) entry which is preliminary data.</text>
</comment>
<accession>A0ABT6CQ92</accession>